<accession>A0AAE0H0D6</accession>
<sequence>MCIPQHYYQLIEYRHQVSLPLTSEIHQGGPNDLLTNTQRRSAHCDMKRRSRSSSLSLRRPSLRPSFLLPEDEYPPPPVSSLTDGTIAFTLQKQAPDKRWDERNIVLDLRNKRLLNLKKDVVHKAHSWEDIIHYQKMEDDQVKLTFCNNRDYKLRVIYQDDMKPLCRVLTLITRWRAARALNPNTSDAGPEAAAFTKLVLYAQRPTLICGSVYKVTGAGSVSLQMGSQKLKRWVMVIRGRLLFYRADSSRRCLRGRGEGLRCSQWTQEVPSEDERGVEGVMDPGGVFEDAERGWRGLQTQEVPSEDAERAEGGRSWTQEVPSEDAGEAEGGRLRDPGGAGRGRGEGLRGGGCGTQEVPSEDAERVEGVEVPGADAREDCRRCLCNKSMREREVQAVTSGKLLAGLECWFQQGTSCGNPAPSSVFQTPRLLRYPRSCVPLGDQVSSVQLVQQKIFVKVRSAGLNLELTGATEELVQLWCPEDWIDWHDAVVEAVQTELDEPPVTSPEAHVSASASHARSLPLPRSTPDTASQFTSSEQSAWPELPPECFFPSSTHTHTLDAQRLGILAMGTGFLCRITIASSLPAVSQPPAFPLCHSQQPSRCVIATSLPAVS</sequence>
<feature type="region of interest" description="Disordered" evidence="1">
    <location>
        <begin position="286"/>
        <end position="369"/>
    </location>
</feature>
<reference evidence="2 3" key="1">
    <citation type="journal article" date="2015" name="Genome Biol. Evol.">
        <title>Comparative Genomics of a Bacterivorous Green Alga Reveals Evolutionary Causalities and Consequences of Phago-Mixotrophic Mode of Nutrition.</title>
        <authorList>
            <person name="Burns J.A."/>
            <person name="Paasch A."/>
            <person name="Narechania A."/>
            <person name="Kim E."/>
        </authorList>
    </citation>
    <scope>NUCLEOTIDE SEQUENCE [LARGE SCALE GENOMIC DNA]</scope>
    <source>
        <strain evidence="2 3">PLY_AMNH</strain>
    </source>
</reference>
<feature type="region of interest" description="Disordered" evidence="1">
    <location>
        <begin position="496"/>
        <end position="540"/>
    </location>
</feature>
<dbReference type="Proteomes" id="UP001190700">
    <property type="component" value="Unassembled WGS sequence"/>
</dbReference>
<organism evidence="2 3">
    <name type="scientific">Cymbomonas tetramitiformis</name>
    <dbReference type="NCBI Taxonomy" id="36881"/>
    <lineage>
        <taxon>Eukaryota</taxon>
        <taxon>Viridiplantae</taxon>
        <taxon>Chlorophyta</taxon>
        <taxon>Pyramimonadophyceae</taxon>
        <taxon>Pyramimonadales</taxon>
        <taxon>Pyramimonadaceae</taxon>
        <taxon>Cymbomonas</taxon>
    </lineage>
</organism>
<dbReference type="AlphaFoldDB" id="A0AAE0H0D6"/>
<evidence type="ECO:0000313" key="3">
    <source>
        <dbReference type="Proteomes" id="UP001190700"/>
    </source>
</evidence>
<feature type="compositionally biased region" description="Gly residues" evidence="1">
    <location>
        <begin position="336"/>
        <end position="352"/>
    </location>
</feature>
<evidence type="ECO:0008006" key="4">
    <source>
        <dbReference type="Google" id="ProtNLM"/>
    </source>
</evidence>
<feature type="region of interest" description="Disordered" evidence="1">
    <location>
        <begin position="29"/>
        <end position="58"/>
    </location>
</feature>
<dbReference type="EMBL" id="LGRX02000806">
    <property type="protein sequence ID" value="KAK3287547.1"/>
    <property type="molecule type" value="Genomic_DNA"/>
</dbReference>
<proteinExistence type="predicted"/>
<gene>
    <name evidence="2" type="ORF">CYMTET_4953</name>
</gene>
<name>A0AAE0H0D6_9CHLO</name>
<feature type="compositionally biased region" description="Low complexity" evidence="1">
    <location>
        <begin position="506"/>
        <end position="517"/>
    </location>
</feature>
<comment type="caution">
    <text evidence="2">The sequence shown here is derived from an EMBL/GenBank/DDBJ whole genome shotgun (WGS) entry which is preliminary data.</text>
</comment>
<keyword evidence="3" id="KW-1185">Reference proteome</keyword>
<evidence type="ECO:0000313" key="2">
    <source>
        <dbReference type="EMBL" id="KAK3287547.1"/>
    </source>
</evidence>
<feature type="compositionally biased region" description="Polar residues" evidence="1">
    <location>
        <begin position="524"/>
        <end position="537"/>
    </location>
</feature>
<evidence type="ECO:0000256" key="1">
    <source>
        <dbReference type="SAM" id="MobiDB-lite"/>
    </source>
</evidence>
<protein>
    <recommendedName>
        <fullName evidence="4">PH domain-containing protein</fullName>
    </recommendedName>
</protein>